<dbReference type="PROSITE" id="PS50022">
    <property type="entry name" value="FA58C_3"/>
    <property type="match status" value="1"/>
</dbReference>
<dbReference type="InterPro" id="IPR008979">
    <property type="entry name" value="Galactose-bd-like_sf"/>
</dbReference>
<evidence type="ECO:0000256" key="1">
    <source>
        <dbReference type="SAM" id="SignalP"/>
    </source>
</evidence>
<proteinExistence type="predicted"/>
<keyword evidence="4" id="KW-1185">Reference proteome</keyword>
<keyword evidence="1" id="KW-0732">Signal</keyword>
<dbReference type="OrthoDB" id="9808753at2"/>
<comment type="caution">
    <text evidence="3">The sequence shown here is derived from an EMBL/GenBank/DDBJ whole genome shotgun (WGS) entry which is preliminary data.</text>
</comment>
<organism evidence="3 4">
    <name type="scientific">Flavivirga aquatica</name>
    <dbReference type="NCBI Taxonomy" id="1849968"/>
    <lineage>
        <taxon>Bacteria</taxon>
        <taxon>Pseudomonadati</taxon>
        <taxon>Bacteroidota</taxon>
        <taxon>Flavobacteriia</taxon>
        <taxon>Flavobacteriales</taxon>
        <taxon>Flavobacteriaceae</taxon>
        <taxon>Flavivirga</taxon>
    </lineage>
</organism>
<dbReference type="AlphaFoldDB" id="A0A1E5TDG0"/>
<dbReference type="STRING" id="1849968.A8C32_11890"/>
<accession>A0A1E5TDG0</accession>
<sequence length="299" mass="33622">MILKKIISMFLICTGLLSAQNTNIALGKPTLADSVLDSNTSSKAVDGDNQNVHNRWVSANTSWPHWIEVDLQEDFEIEQLKFWTGSGGYNRAVRYEFQIWNGSTWVTIVDGNSNSLAIVDKSFSKVTTSKVRLYGIGESIGGGAGNYFRLYELEVYGIPKNTGNGSESSSLWTAIGNDINYIDGNVGIGTETPDAELTVKGKIHTKEVKVDLEGAVAPDYVFYDDYKLRTLKEVQHYIDKYGHLPNIPSAKQMQQEGIRLKEMNLKLLEKIEELTLYILTQNKKQMQLEKRIEQLESQN</sequence>
<protein>
    <recommendedName>
        <fullName evidence="2">F5/8 type C domain-containing protein</fullName>
    </recommendedName>
</protein>
<name>A0A1E5TDG0_9FLAO</name>
<gene>
    <name evidence="3" type="ORF">A8C32_11890</name>
</gene>
<dbReference type="InterPro" id="IPR000421">
    <property type="entry name" value="FA58C"/>
</dbReference>
<dbReference type="EMBL" id="MDJD01000007">
    <property type="protein sequence ID" value="OEK09412.1"/>
    <property type="molecule type" value="Genomic_DNA"/>
</dbReference>
<feature type="chain" id="PRO_5009186321" description="F5/8 type C domain-containing protein" evidence="1">
    <location>
        <begin position="20"/>
        <end position="299"/>
    </location>
</feature>
<reference evidence="3 4" key="1">
    <citation type="submission" date="2016-05" db="EMBL/GenBank/DDBJ databases">
        <title>Draft Genome Sequence of Algibacter sp. Strain SK-16 Isolated from the Surface Water of Aburatsubo Inlet.</title>
        <authorList>
            <person name="Wong S.-K."/>
            <person name="Yoshizawa S."/>
            <person name="Nakajima Y."/>
            <person name="Ogura Y."/>
            <person name="Tetsuya H."/>
            <person name="Hamasaki K."/>
        </authorList>
    </citation>
    <scope>NUCLEOTIDE SEQUENCE [LARGE SCALE GENOMIC DNA]</scope>
    <source>
        <strain evidence="3 4">SK-16</strain>
    </source>
</reference>
<evidence type="ECO:0000259" key="2">
    <source>
        <dbReference type="PROSITE" id="PS50022"/>
    </source>
</evidence>
<evidence type="ECO:0000313" key="4">
    <source>
        <dbReference type="Proteomes" id="UP000095713"/>
    </source>
</evidence>
<dbReference type="SUPFAM" id="SSF49785">
    <property type="entry name" value="Galactose-binding domain-like"/>
    <property type="match status" value="1"/>
</dbReference>
<evidence type="ECO:0000313" key="3">
    <source>
        <dbReference type="EMBL" id="OEK09412.1"/>
    </source>
</evidence>
<dbReference type="Proteomes" id="UP000095713">
    <property type="component" value="Unassembled WGS sequence"/>
</dbReference>
<dbReference type="Pfam" id="PF22633">
    <property type="entry name" value="F5_F8_type_C_2"/>
    <property type="match status" value="1"/>
</dbReference>
<feature type="domain" description="F5/8 type C" evidence="2">
    <location>
        <begin position="13"/>
        <end position="158"/>
    </location>
</feature>
<feature type="signal peptide" evidence="1">
    <location>
        <begin position="1"/>
        <end position="19"/>
    </location>
</feature>
<dbReference type="Gene3D" id="2.60.120.260">
    <property type="entry name" value="Galactose-binding domain-like"/>
    <property type="match status" value="1"/>
</dbReference>